<dbReference type="OrthoDB" id="280891at2"/>
<comment type="caution">
    <text evidence="1">The sequence shown here is derived from an EMBL/GenBank/DDBJ whole genome shotgun (WGS) entry which is preliminary data.</text>
</comment>
<evidence type="ECO:0000313" key="2">
    <source>
        <dbReference type="Proteomes" id="UP000318288"/>
    </source>
</evidence>
<sequence length="85" mass="10051">MSFNLNRVTDCESRLKRDFIEFARLWADVREDWLDERRAQFESEHLDSLGPSLNRFAAALRDFSDTARKADRLLRDDTSGDDRLE</sequence>
<name>A0A5C6EQ10_9BACT</name>
<evidence type="ECO:0000313" key="1">
    <source>
        <dbReference type="EMBL" id="TWU50998.1"/>
    </source>
</evidence>
<reference evidence="1 2" key="1">
    <citation type="submission" date="2019-02" db="EMBL/GenBank/DDBJ databases">
        <title>Deep-cultivation of Planctomycetes and their phenomic and genomic characterization uncovers novel biology.</title>
        <authorList>
            <person name="Wiegand S."/>
            <person name="Jogler M."/>
            <person name="Boedeker C."/>
            <person name="Pinto D."/>
            <person name="Vollmers J."/>
            <person name="Rivas-Marin E."/>
            <person name="Kohn T."/>
            <person name="Peeters S.H."/>
            <person name="Heuer A."/>
            <person name="Rast P."/>
            <person name="Oberbeckmann S."/>
            <person name="Bunk B."/>
            <person name="Jeske O."/>
            <person name="Meyerdierks A."/>
            <person name="Storesund J.E."/>
            <person name="Kallscheuer N."/>
            <person name="Luecker S."/>
            <person name="Lage O.M."/>
            <person name="Pohl T."/>
            <person name="Merkel B.J."/>
            <person name="Hornburger P."/>
            <person name="Mueller R.-W."/>
            <person name="Bruemmer F."/>
            <person name="Labrenz M."/>
            <person name="Spormann A.M."/>
            <person name="Op Den Camp H."/>
            <person name="Overmann J."/>
            <person name="Amann R."/>
            <person name="Jetten M.S.M."/>
            <person name="Mascher T."/>
            <person name="Medema M.H."/>
            <person name="Devos D.P."/>
            <person name="Kaster A.-K."/>
            <person name="Ovreas L."/>
            <person name="Rohde M."/>
            <person name="Galperin M.Y."/>
            <person name="Jogler C."/>
        </authorList>
    </citation>
    <scope>NUCLEOTIDE SEQUENCE [LARGE SCALE GENOMIC DNA]</scope>
    <source>
        <strain evidence="1 2">Poly51</strain>
    </source>
</reference>
<protein>
    <submittedName>
        <fullName evidence="1">Uncharacterized protein</fullName>
    </submittedName>
</protein>
<organism evidence="1 2">
    <name type="scientific">Rubripirellula tenax</name>
    <dbReference type="NCBI Taxonomy" id="2528015"/>
    <lineage>
        <taxon>Bacteria</taxon>
        <taxon>Pseudomonadati</taxon>
        <taxon>Planctomycetota</taxon>
        <taxon>Planctomycetia</taxon>
        <taxon>Pirellulales</taxon>
        <taxon>Pirellulaceae</taxon>
        <taxon>Rubripirellula</taxon>
    </lineage>
</organism>
<dbReference type="AlphaFoldDB" id="A0A5C6EQ10"/>
<dbReference type="Proteomes" id="UP000318288">
    <property type="component" value="Unassembled WGS sequence"/>
</dbReference>
<proteinExistence type="predicted"/>
<accession>A0A5C6EQ10</accession>
<dbReference type="RefSeq" id="WP_146459657.1">
    <property type="nucleotide sequence ID" value="NZ_SJPW01000005.1"/>
</dbReference>
<gene>
    <name evidence="1" type="ORF">Poly51_42910</name>
</gene>
<keyword evidence="2" id="KW-1185">Reference proteome</keyword>
<dbReference type="EMBL" id="SJPW01000005">
    <property type="protein sequence ID" value="TWU50998.1"/>
    <property type="molecule type" value="Genomic_DNA"/>
</dbReference>